<accession>A0A126V2S6</accession>
<dbReference type="Proteomes" id="UP000070371">
    <property type="component" value="Chromosome"/>
</dbReference>
<dbReference type="EMBL" id="CP014327">
    <property type="protein sequence ID" value="AML52612.1"/>
    <property type="molecule type" value="Genomic_DNA"/>
</dbReference>
<feature type="domain" description="Alpha/beta hydrolase fold-3" evidence="2">
    <location>
        <begin position="76"/>
        <end position="275"/>
    </location>
</feature>
<keyword evidence="1" id="KW-0378">Hydrolase</keyword>
<evidence type="ECO:0000259" key="2">
    <source>
        <dbReference type="Pfam" id="PF07859"/>
    </source>
</evidence>
<dbReference type="RefSeq" id="WP_039003620.1">
    <property type="nucleotide sequence ID" value="NZ_CP014327.1"/>
</dbReference>
<sequence>MAQVTDPEVLKFIAETEAAYPSEANMATPEENRTYYDAMCAVFWAPHPEGVAVLDIEVGGIPVRQYRSKTSGKGAILYTHGGGFVVGSLDSHDDVCAELAAATGAEVWSSHYRLCPEHSYPAALDDVETVWRKLTADGRRAIVVGDSAGARLSAALCLRLRRVGGPMPLAQILIYPGLGGDKTLPSFVDNAEAPLLRTVDLAHYESLYKGDRQDEDNPELSPLRARDFANLPPAFVVTADVDPLRDEGPAYVEKLRSAGVEATWRNEPQLIHGYLRARHRSQRARDSFAAIIAAARAFLA</sequence>
<dbReference type="Gene3D" id="3.40.50.1820">
    <property type="entry name" value="alpha/beta hydrolase"/>
    <property type="match status" value="1"/>
</dbReference>
<keyword evidence="4" id="KW-1185">Reference proteome</keyword>
<dbReference type="InterPro" id="IPR050300">
    <property type="entry name" value="GDXG_lipolytic_enzyme"/>
</dbReference>
<evidence type="ECO:0000313" key="4">
    <source>
        <dbReference type="Proteomes" id="UP000070371"/>
    </source>
</evidence>
<dbReference type="InterPro" id="IPR029058">
    <property type="entry name" value="AB_hydrolase_fold"/>
</dbReference>
<evidence type="ECO:0000313" key="3">
    <source>
        <dbReference type="EMBL" id="AML52612.1"/>
    </source>
</evidence>
<evidence type="ECO:0000256" key="1">
    <source>
        <dbReference type="ARBA" id="ARBA00022801"/>
    </source>
</evidence>
<dbReference type="AlphaFoldDB" id="A0A126V2S6"/>
<dbReference type="PANTHER" id="PTHR48081">
    <property type="entry name" value="AB HYDROLASE SUPERFAMILY PROTEIN C4A8.06C"/>
    <property type="match status" value="1"/>
</dbReference>
<protein>
    <submittedName>
        <fullName evidence="3">Lipase</fullName>
    </submittedName>
</protein>
<dbReference type="STRING" id="1579316.RC74_16235"/>
<dbReference type="GO" id="GO:0016787">
    <property type="term" value="F:hydrolase activity"/>
    <property type="evidence" value="ECO:0007669"/>
    <property type="project" value="UniProtKB-KW"/>
</dbReference>
<dbReference type="Pfam" id="PF07859">
    <property type="entry name" value="Abhydrolase_3"/>
    <property type="match status" value="1"/>
</dbReference>
<name>A0A126V2S6_9RHOB</name>
<dbReference type="SMR" id="A0A126V2S6"/>
<proteinExistence type="predicted"/>
<dbReference type="SUPFAM" id="SSF53474">
    <property type="entry name" value="alpha/beta-Hydrolases"/>
    <property type="match status" value="1"/>
</dbReference>
<dbReference type="PANTHER" id="PTHR48081:SF8">
    <property type="entry name" value="ALPHA_BETA HYDROLASE FOLD-3 DOMAIN-CONTAINING PROTEIN-RELATED"/>
    <property type="match status" value="1"/>
</dbReference>
<gene>
    <name evidence="3" type="ORF">RC74_16235</name>
</gene>
<reference evidence="3 4" key="1">
    <citation type="submission" date="2016-02" db="EMBL/GenBank/DDBJ databases">
        <title>Complete genome sequence of Halocynthiibacter arcticus PAMC 20958t from arctic marine sediment.</title>
        <authorList>
            <person name="Lee Y.M."/>
            <person name="Baek K."/>
            <person name="Lee H.K."/>
            <person name="Shin S.C."/>
        </authorList>
    </citation>
    <scope>NUCLEOTIDE SEQUENCE [LARGE SCALE GENOMIC DNA]</scope>
    <source>
        <strain evidence="3">PAMC 20958</strain>
    </source>
</reference>
<dbReference type="OrthoDB" id="9806180at2"/>
<dbReference type="KEGG" id="hat:RC74_16235"/>
<organism evidence="3 4">
    <name type="scientific">Falsihalocynthiibacter arcticus</name>
    <dbReference type="NCBI Taxonomy" id="1579316"/>
    <lineage>
        <taxon>Bacteria</taxon>
        <taxon>Pseudomonadati</taxon>
        <taxon>Pseudomonadota</taxon>
        <taxon>Alphaproteobacteria</taxon>
        <taxon>Rhodobacterales</taxon>
        <taxon>Roseobacteraceae</taxon>
        <taxon>Falsihalocynthiibacter</taxon>
    </lineage>
</organism>
<dbReference type="InterPro" id="IPR013094">
    <property type="entry name" value="AB_hydrolase_3"/>
</dbReference>